<sequence length="67" mass="7708">MSCVRCAGLLIRDHHLGLEGELSILRCLNCGAVRESRMDLQRTKPVRGKRKEPRQTNGLRRQLLLVR</sequence>
<dbReference type="Proteomes" id="UP000675880">
    <property type="component" value="Unassembled WGS sequence"/>
</dbReference>
<evidence type="ECO:0000256" key="1">
    <source>
        <dbReference type="SAM" id="MobiDB-lite"/>
    </source>
</evidence>
<keyword evidence="3" id="KW-1185">Reference proteome</keyword>
<comment type="caution">
    <text evidence="2">The sequence shown here is derived from an EMBL/GenBank/DDBJ whole genome shotgun (WGS) entry which is preliminary data.</text>
</comment>
<evidence type="ECO:0000313" key="3">
    <source>
        <dbReference type="Proteomes" id="UP000675880"/>
    </source>
</evidence>
<proteinExistence type="predicted"/>
<dbReference type="RefSeq" id="WP_213042865.1">
    <property type="nucleotide sequence ID" value="NZ_CAJNBJ010000016.1"/>
</dbReference>
<feature type="region of interest" description="Disordered" evidence="1">
    <location>
        <begin position="41"/>
        <end position="67"/>
    </location>
</feature>
<evidence type="ECO:0008006" key="4">
    <source>
        <dbReference type="Google" id="ProtNLM"/>
    </source>
</evidence>
<accession>A0ABM8RNV1</accession>
<protein>
    <recommendedName>
        <fullName evidence="4">Com family DNA-binding transcriptional regulator</fullName>
    </recommendedName>
</protein>
<reference evidence="2 3" key="1">
    <citation type="submission" date="2021-02" db="EMBL/GenBank/DDBJ databases">
        <authorList>
            <person name="Han P."/>
        </authorList>
    </citation>
    <scope>NUCLEOTIDE SEQUENCE [LARGE SCALE GENOMIC DNA]</scope>
    <source>
        <strain evidence="2">Candidatus Nitrospira sp. ZN2</strain>
    </source>
</reference>
<evidence type="ECO:0000313" key="2">
    <source>
        <dbReference type="EMBL" id="CAE6763168.1"/>
    </source>
</evidence>
<organism evidence="2 3">
    <name type="scientific">Nitrospira defluvii</name>
    <dbReference type="NCBI Taxonomy" id="330214"/>
    <lineage>
        <taxon>Bacteria</taxon>
        <taxon>Pseudomonadati</taxon>
        <taxon>Nitrospirota</taxon>
        <taxon>Nitrospiria</taxon>
        <taxon>Nitrospirales</taxon>
        <taxon>Nitrospiraceae</taxon>
        <taxon>Nitrospira</taxon>
    </lineage>
</organism>
<name>A0ABM8RNV1_9BACT</name>
<gene>
    <name evidence="2" type="ORF">NSPZN2_30744</name>
</gene>
<dbReference type="EMBL" id="CAJNBJ010000016">
    <property type="protein sequence ID" value="CAE6763168.1"/>
    <property type="molecule type" value="Genomic_DNA"/>
</dbReference>